<name>A0A9P7BMU6_RHIOR</name>
<reference evidence="1" key="1">
    <citation type="journal article" date="2020" name="Microb. Genom.">
        <title>Genetic diversity of clinical and environmental Mucorales isolates obtained from an investigation of mucormycosis cases among solid organ transplant recipients.</title>
        <authorList>
            <person name="Nguyen M.H."/>
            <person name="Kaul D."/>
            <person name="Muto C."/>
            <person name="Cheng S.J."/>
            <person name="Richter R.A."/>
            <person name="Bruno V.M."/>
            <person name="Liu G."/>
            <person name="Beyhan S."/>
            <person name="Sundermann A.J."/>
            <person name="Mounaud S."/>
            <person name="Pasculle A.W."/>
            <person name="Nierman W.C."/>
            <person name="Driscoll E."/>
            <person name="Cumbie R."/>
            <person name="Clancy C.J."/>
            <person name="Dupont C.L."/>
        </authorList>
    </citation>
    <scope>NUCLEOTIDE SEQUENCE</scope>
    <source>
        <strain evidence="1">GL11</strain>
    </source>
</reference>
<dbReference type="EMBL" id="JAANQT010002656">
    <property type="protein sequence ID" value="KAG1302063.1"/>
    <property type="molecule type" value="Genomic_DNA"/>
</dbReference>
<evidence type="ECO:0000313" key="2">
    <source>
        <dbReference type="Proteomes" id="UP000716291"/>
    </source>
</evidence>
<dbReference type="OrthoDB" id="2284298at2759"/>
<protein>
    <submittedName>
        <fullName evidence="1">Uncharacterized protein</fullName>
    </submittedName>
</protein>
<dbReference type="AlphaFoldDB" id="A0A9P7BMU6"/>
<evidence type="ECO:0000313" key="1">
    <source>
        <dbReference type="EMBL" id="KAG1302063.1"/>
    </source>
</evidence>
<sequence length="121" mass="14041">MIYFFLALNLLEINVDYISYIPPRDYYIIDDESEEQMGDIAYQYGDIEKIIDFDAVTETTKVDIGMEIDTITENLKIVSIGDGKTKYKKYIIEQVRQFIQIMQDEGSIVPKAAVRCNIPRL</sequence>
<accession>A0A9P7BMU6</accession>
<gene>
    <name evidence="1" type="ORF">G6F64_011253</name>
</gene>
<proteinExistence type="predicted"/>
<comment type="caution">
    <text evidence="1">The sequence shown here is derived from an EMBL/GenBank/DDBJ whole genome shotgun (WGS) entry which is preliminary data.</text>
</comment>
<keyword evidence="2" id="KW-1185">Reference proteome</keyword>
<dbReference type="Proteomes" id="UP000716291">
    <property type="component" value="Unassembled WGS sequence"/>
</dbReference>
<organism evidence="1 2">
    <name type="scientific">Rhizopus oryzae</name>
    <name type="common">Mucormycosis agent</name>
    <name type="synonym">Rhizopus arrhizus var. delemar</name>
    <dbReference type="NCBI Taxonomy" id="64495"/>
    <lineage>
        <taxon>Eukaryota</taxon>
        <taxon>Fungi</taxon>
        <taxon>Fungi incertae sedis</taxon>
        <taxon>Mucoromycota</taxon>
        <taxon>Mucoromycotina</taxon>
        <taxon>Mucoromycetes</taxon>
        <taxon>Mucorales</taxon>
        <taxon>Mucorineae</taxon>
        <taxon>Rhizopodaceae</taxon>
        <taxon>Rhizopus</taxon>
    </lineage>
</organism>